<dbReference type="GO" id="GO:0016810">
    <property type="term" value="F:hydrolase activity, acting on carbon-nitrogen (but not peptide) bonds"/>
    <property type="evidence" value="ECO:0007669"/>
    <property type="project" value="InterPro"/>
</dbReference>
<organism evidence="2 3">
    <name type="scientific">Brevibacterium luteolum</name>
    <dbReference type="NCBI Taxonomy" id="199591"/>
    <lineage>
        <taxon>Bacteria</taxon>
        <taxon>Bacillati</taxon>
        <taxon>Actinomycetota</taxon>
        <taxon>Actinomycetes</taxon>
        <taxon>Micrococcales</taxon>
        <taxon>Brevibacteriaceae</taxon>
        <taxon>Brevibacterium</taxon>
    </lineage>
</organism>
<dbReference type="AlphaFoldDB" id="A0A2N6PKB8"/>
<dbReference type="PANTHER" id="PTHR22642">
    <property type="entry name" value="IMIDAZOLONEPROPIONASE"/>
    <property type="match status" value="1"/>
</dbReference>
<dbReference type="InterPro" id="IPR011059">
    <property type="entry name" value="Metal-dep_hydrolase_composite"/>
</dbReference>
<keyword evidence="3" id="KW-1185">Reference proteome</keyword>
<dbReference type="Gene3D" id="3.20.20.140">
    <property type="entry name" value="Metal-dependent hydrolases"/>
    <property type="match status" value="1"/>
</dbReference>
<gene>
    <name evidence="2" type="ORF">CJ198_00810</name>
</gene>
<dbReference type="InterPro" id="IPR033932">
    <property type="entry name" value="YtcJ-like"/>
</dbReference>
<name>A0A2N6PKB8_9MICO</name>
<protein>
    <submittedName>
        <fullName evidence="2">Amidohydrolase</fullName>
    </submittedName>
</protein>
<sequence>MSQITLRNARLFAADHFTAPTTLHVSNGRITAIGDDAAVAHAGKDIDVDGQCVMPGFIESHGHPSMYGRTLLQVDVRPDVVDSIADIQTAIREAASSTEPGGWIRGAGWDETYLADDRVPTREDLDAAAPDHPVVLTRTCRHMLLVNSKALEVCGVDEDTPDPAGGRLVKDGSGRLTGLCQEKAMDLITVPDYEPDELSGGFARAQQQFLDWGITTVHDMSTSRTDLRLYTKLADSRQLSIRLRPWLWALTQMGYDGILDAALAAGVTSGLGDDWMRIQGAKFVLDGGVGGKTAALCCPYEHSDETGILYIDDETLTGHLREAVAGGLRLAIHSIGDAAIAQARRALKNIGDDEAVRTRRTRIEHCTLPADEDLDFLAEWNIIACSSVGFIYHLGDSYLKVLGRDRMPRVYPHRSFIDRGIIAPGNSDVPVTNGNPWEGIYGAVTRTTKTGQVLDAEQNITLAEAIRAYTSDAAYTSFEEDTLGTLAPGAHADFQLYDRNPFDLNPEEWLDLTPSAVYVAGEKQPLSREHP</sequence>
<dbReference type="PANTHER" id="PTHR22642:SF2">
    <property type="entry name" value="PROTEIN LONG AFTER FAR-RED 3"/>
    <property type="match status" value="1"/>
</dbReference>
<dbReference type="Pfam" id="PF07969">
    <property type="entry name" value="Amidohydro_3"/>
    <property type="match status" value="1"/>
</dbReference>
<evidence type="ECO:0000313" key="3">
    <source>
        <dbReference type="Proteomes" id="UP000235703"/>
    </source>
</evidence>
<dbReference type="RefSeq" id="WP_102159868.1">
    <property type="nucleotide sequence ID" value="NZ_PNFZ01000001.1"/>
</dbReference>
<comment type="caution">
    <text evidence="2">The sequence shown here is derived from an EMBL/GenBank/DDBJ whole genome shotgun (WGS) entry which is preliminary data.</text>
</comment>
<keyword evidence="2" id="KW-0378">Hydrolase</keyword>
<dbReference type="Gene3D" id="2.30.40.10">
    <property type="entry name" value="Urease, subunit C, domain 1"/>
    <property type="match status" value="1"/>
</dbReference>
<dbReference type="Proteomes" id="UP000235703">
    <property type="component" value="Unassembled WGS sequence"/>
</dbReference>
<dbReference type="InterPro" id="IPR032466">
    <property type="entry name" value="Metal_Hydrolase"/>
</dbReference>
<dbReference type="CDD" id="cd01300">
    <property type="entry name" value="YtcJ_like"/>
    <property type="match status" value="1"/>
</dbReference>
<accession>A0A2N6PKB8</accession>
<dbReference type="EMBL" id="PNFZ01000001">
    <property type="protein sequence ID" value="PMB99118.1"/>
    <property type="molecule type" value="Genomic_DNA"/>
</dbReference>
<dbReference type="Gene3D" id="3.10.310.70">
    <property type="match status" value="1"/>
</dbReference>
<evidence type="ECO:0000259" key="1">
    <source>
        <dbReference type="Pfam" id="PF07969"/>
    </source>
</evidence>
<evidence type="ECO:0000313" key="2">
    <source>
        <dbReference type="EMBL" id="PMB99118.1"/>
    </source>
</evidence>
<dbReference type="InterPro" id="IPR013108">
    <property type="entry name" value="Amidohydro_3"/>
</dbReference>
<dbReference type="SUPFAM" id="SSF51338">
    <property type="entry name" value="Composite domain of metallo-dependent hydrolases"/>
    <property type="match status" value="1"/>
</dbReference>
<feature type="domain" description="Amidohydrolase 3" evidence="1">
    <location>
        <begin position="46"/>
        <end position="522"/>
    </location>
</feature>
<dbReference type="SUPFAM" id="SSF51556">
    <property type="entry name" value="Metallo-dependent hydrolases"/>
    <property type="match status" value="1"/>
</dbReference>
<proteinExistence type="predicted"/>
<reference evidence="2 3" key="1">
    <citation type="submission" date="2017-09" db="EMBL/GenBank/DDBJ databases">
        <title>Bacterial strain isolated from the female urinary microbiota.</title>
        <authorList>
            <person name="Thomas-White K."/>
            <person name="Kumar N."/>
            <person name="Forster S."/>
            <person name="Putonti C."/>
            <person name="Lawley T."/>
            <person name="Wolfe A.J."/>
        </authorList>
    </citation>
    <scope>NUCLEOTIDE SEQUENCE [LARGE SCALE GENOMIC DNA]</scope>
    <source>
        <strain evidence="2 3">UMB0680</strain>
    </source>
</reference>
<dbReference type="OrthoDB" id="3173428at2"/>